<dbReference type="RefSeq" id="WP_074834304.1">
    <property type="nucleotide sequence ID" value="NZ_FOAT01000012.1"/>
</dbReference>
<evidence type="ECO:0000313" key="2">
    <source>
        <dbReference type="Proteomes" id="UP000186015"/>
    </source>
</evidence>
<proteinExistence type="predicted"/>
<reference evidence="1 2" key="1">
    <citation type="submission" date="2016-10" db="EMBL/GenBank/DDBJ databases">
        <authorList>
            <person name="de Groot N.N."/>
        </authorList>
    </citation>
    <scope>NUCLEOTIDE SEQUENCE [LARGE SCALE GENOMIC DNA]</scope>
    <source>
        <strain evidence="1 2">KH2T6</strain>
    </source>
</reference>
<sequence>MADKIERKYLAHYVDETFNGETPAYTRLGDDLEEYNEELNPDVEIKKNIKGEQSIDHKGYEVQSDVDPYYATEGSALWEKLAEIANERKTGAACKTTKIDVLYDTTGTVVWAYREDVALIPKSIGGDTSGVQIPFSVYNLGNRVSGSFNPSTGTFTPTSGN</sequence>
<organism evidence="1 2">
    <name type="scientific">Ruminococcus albus</name>
    <dbReference type="NCBI Taxonomy" id="1264"/>
    <lineage>
        <taxon>Bacteria</taxon>
        <taxon>Bacillati</taxon>
        <taxon>Bacillota</taxon>
        <taxon>Clostridia</taxon>
        <taxon>Eubacteriales</taxon>
        <taxon>Oscillospiraceae</taxon>
        <taxon>Ruminococcus</taxon>
    </lineage>
</organism>
<protein>
    <submittedName>
        <fullName evidence="1">Uncharacterized protein</fullName>
    </submittedName>
</protein>
<name>A0A1H7MQG4_RUMAL</name>
<dbReference type="EMBL" id="FOAT01000012">
    <property type="protein sequence ID" value="SEL12847.1"/>
    <property type="molecule type" value="Genomic_DNA"/>
</dbReference>
<dbReference type="OrthoDB" id="1654418at2"/>
<dbReference type="Proteomes" id="UP000186015">
    <property type="component" value="Unassembled WGS sequence"/>
</dbReference>
<accession>A0A1H7MQG4</accession>
<evidence type="ECO:0000313" key="1">
    <source>
        <dbReference type="EMBL" id="SEL12847.1"/>
    </source>
</evidence>
<dbReference type="AlphaFoldDB" id="A0A1H7MQG4"/>
<gene>
    <name evidence="1" type="ORF">SAMN05216469_11274</name>
</gene>